<evidence type="ECO:0000256" key="1">
    <source>
        <dbReference type="SAM" id="MobiDB-lite"/>
    </source>
</evidence>
<feature type="region of interest" description="Disordered" evidence="1">
    <location>
        <begin position="1"/>
        <end position="23"/>
    </location>
</feature>
<reference evidence="2" key="1">
    <citation type="submission" date="2015-12" db="EMBL/GenBank/DDBJ databases">
        <title>Update maize B73 reference genome by single molecule sequencing technologies.</title>
        <authorList>
            <consortium name="Maize Genome Sequencing Project"/>
            <person name="Ware D."/>
        </authorList>
    </citation>
    <scope>NUCLEOTIDE SEQUENCE</scope>
    <source>
        <tissue evidence="2">Seedling</tissue>
    </source>
</reference>
<proteinExistence type="predicted"/>
<organism evidence="2">
    <name type="scientific">Zea mays</name>
    <name type="common">Maize</name>
    <dbReference type="NCBI Taxonomy" id="4577"/>
    <lineage>
        <taxon>Eukaryota</taxon>
        <taxon>Viridiplantae</taxon>
        <taxon>Streptophyta</taxon>
        <taxon>Embryophyta</taxon>
        <taxon>Tracheophyta</taxon>
        <taxon>Spermatophyta</taxon>
        <taxon>Magnoliopsida</taxon>
        <taxon>Liliopsida</taxon>
        <taxon>Poales</taxon>
        <taxon>Poaceae</taxon>
        <taxon>PACMAD clade</taxon>
        <taxon>Panicoideae</taxon>
        <taxon>Andropogonodae</taxon>
        <taxon>Andropogoneae</taxon>
        <taxon>Tripsacinae</taxon>
        <taxon>Zea</taxon>
    </lineage>
</organism>
<dbReference type="InParanoid" id="A0A1D6P219"/>
<dbReference type="SMR" id="A0A1D6P219"/>
<gene>
    <name evidence="2" type="ORF">ZEAMMB73_Zm00001d046312</name>
</gene>
<accession>A0A1D6P219</accession>
<dbReference type="ExpressionAtlas" id="A0A1D6P219">
    <property type="expression patterns" value="baseline and differential"/>
</dbReference>
<evidence type="ECO:0000313" key="2">
    <source>
        <dbReference type="EMBL" id="AQL04060.1"/>
    </source>
</evidence>
<dbReference type="EMBL" id="CM000785">
    <property type="protein sequence ID" value="AQL04060.1"/>
    <property type="molecule type" value="Genomic_DNA"/>
</dbReference>
<sequence>MDVRSTPHRSCSSGSRAPCRPSSPWRSSLLGFKLLRALPSFGSRSFLCALLLLPDLALRSASSPWIPQSRPSTRSLSVRGAQLRSRLLHCVAALLKSVLVVVDWEQTRSCPYTFHRR</sequence>
<dbReference type="AlphaFoldDB" id="A0A1D6P219"/>
<protein>
    <submittedName>
        <fullName evidence="2">Uncharacterized protein</fullName>
    </submittedName>
</protein>
<name>A0A1D6P219_MAIZE</name>